<gene>
    <name evidence="2" type="ORF">FOZ63_010050</name>
</gene>
<protein>
    <submittedName>
        <fullName evidence="2">Uncharacterized protein</fullName>
    </submittedName>
</protein>
<proteinExistence type="predicted"/>
<keyword evidence="3" id="KW-1185">Reference proteome</keyword>
<dbReference type="Proteomes" id="UP000553632">
    <property type="component" value="Unassembled WGS sequence"/>
</dbReference>
<reference evidence="2 3" key="1">
    <citation type="submission" date="2020-04" db="EMBL/GenBank/DDBJ databases">
        <title>Perkinsus olseni comparative genomics.</title>
        <authorList>
            <person name="Bogema D.R."/>
        </authorList>
    </citation>
    <scope>NUCLEOTIDE SEQUENCE [LARGE SCALE GENOMIC DNA]</scope>
    <source>
        <strain evidence="2 3">ATCC PRA-207</strain>
    </source>
</reference>
<evidence type="ECO:0000313" key="3">
    <source>
        <dbReference type="Proteomes" id="UP000553632"/>
    </source>
</evidence>
<keyword evidence="1" id="KW-1133">Transmembrane helix</keyword>
<dbReference type="AlphaFoldDB" id="A0A7J6UBH3"/>
<name>A0A7J6UBH3_PEROL</name>
<comment type="caution">
    <text evidence="2">The sequence shown here is derived from an EMBL/GenBank/DDBJ whole genome shotgun (WGS) entry which is preliminary data.</text>
</comment>
<dbReference type="EMBL" id="JABANO010004827">
    <property type="protein sequence ID" value="KAF4754542.1"/>
    <property type="molecule type" value="Genomic_DNA"/>
</dbReference>
<keyword evidence="1" id="KW-0472">Membrane</keyword>
<accession>A0A7J6UBH3</accession>
<sequence length="120" mass="13024">YISGIGGLVILLALGGWILYIKLHKNYCPGLHGSEYDSCAQLVAGESHGSQVKNPELNMSACEEFLSPKRLKASEALPEDLDSVVEETDVEYINGYLAKMHPGAGLQCQVMEGKGRTLTR</sequence>
<keyword evidence="1" id="KW-0812">Transmembrane</keyword>
<organism evidence="2 3">
    <name type="scientific">Perkinsus olseni</name>
    <name type="common">Perkinsus atlanticus</name>
    <dbReference type="NCBI Taxonomy" id="32597"/>
    <lineage>
        <taxon>Eukaryota</taxon>
        <taxon>Sar</taxon>
        <taxon>Alveolata</taxon>
        <taxon>Perkinsozoa</taxon>
        <taxon>Perkinsea</taxon>
        <taxon>Perkinsida</taxon>
        <taxon>Perkinsidae</taxon>
        <taxon>Perkinsus</taxon>
    </lineage>
</organism>
<evidence type="ECO:0000313" key="2">
    <source>
        <dbReference type="EMBL" id="KAF4754542.1"/>
    </source>
</evidence>
<evidence type="ECO:0000256" key="1">
    <source>
        <dbReference type="SAM" id="Phobius"/>
    </source>
</evidence>
<feature type="transmembrane region" description="Helical" evidence="1">
    <location>
        <begin position="6"/>
        <end position="23"/>
    </location>
</feature>
<feature type="non-terminal residue" evidence="2">
    <location>
        <position position="1"/>
    </location>
</feature>